<dbReference type="EMBL" id="BGZK01003496">
    <property type="protein sequence ID" value="GBP01918.1"/>
    <property type="molecule type" value="Genomic_DNA"/>
</dbReference>
<dbReference type="Proteomes" id="UP000299102">
    <property type="component" value="Unassembled WGS sequence"/>
</dbReference>
<accession>A0A4C1SL27</accession>
<gene>
    <name evidence="2" type="ORF">EVAR_99723_1</name>
</gene>
<evidence type="ECO:0000313" key="2">
    <source>
        <dbReference type="EMBL" id="GBP01918.1"/>
    </source>
</evidence>
<proteinExistence type="predicted"/>
<keyword evidence="3" id="KW-1185">Reference proteome</keyword>
<evidence type="ECO:0000256" key="1">
    <source>
        <dbReference type="SAM" id="MobiDB-lite"/>
    </source>
</evidence>
<reference evidence="2 3" key="1">
    <citation type="journal article" date="2019" name="Commun. Biol.">
        <title>The bagworm genome reveals a unique fibroin gene that provides high tensile strength.</title>
        <authorList>
            <person name="Kono N."/>
            <person name="Nakamura H."/>
            <person name="Ohtoshi R."/>
            <person name="Tomita M."/>
            <person name="Numata K."/>
            <person name="Arakawa K."/>
        </authorList>
    </citation>
    <scope>NUCLEOTIDE SEQUENCE [LARGE SCALE GENOMIC DNA]</scope>
</reference>
<protein>
    <submittedName>
        <fullName evidence="2">Uncharacterized protein</fullName>
    </submittedName>
</protein>
<name>A0A4C1SL27_EUMVA</name>
<evidence type="ECO:0000313" key="3">
    <source>
        <dbReference type="Proteomes" id="UP000299102"/>
    </source>
</evidence>
<comment type="caution">
    <text evidence="2">The sequence shown here is derived from an EMBL/GenBank/DDBJ whole genome shotgun (WGS) entry which is preliminary data.</text>
</comment>
<dbReference type="AlphaFoldDB" id="A0A4C1SL27"/>
<feature type="region of interest" description="Disordered" evidence="1">
    <location>
        <begin position="14"/>
        <end position="97"/>
    </location>
</feature>
<sequence length="97" mass="10807">MAVDPMNMALFYAEPSSHPPAALGGSRHPWTLATSENLAVRRRLPRKTSDGEENTEVDDHRRPWKPAVRELPPTFQKGVRSLLKTPSSRSPPITPPD</sequence>
<organism evidence="2 3">
    <name type="scientific">Eumeta variegata</name>
    <name type="common">Bagworm moth</name>
    <name type="synonym">Eumeta japonica</name>
    <dbReference type="NCBI Taxonomy" id="151549"/>
    <lineage>
        <taxon>Eukaryota</taxon>
        <taxon>Metazoa</taxon>
        <taxon>Ecdysozoa</taxon>
        <taxon>Arthropoda</taxon>
        <taxon>Hexapoda</taxon>
        <taxon>Insecta</taxon>
        <taxon>Pterygota</taxon>
        <taxon>Neoptera</taxon>
        <taxon>Endopterygota</taxon>
        <taxon>Lepidoptera</taxon>
        <taxon>Glossata</taxon>
        <taxon>Ditrysia</taxon>
        <taxon>Tineoidea</taxon>
        <taxon>Psychidae</taxon>
        <taxon>Oiketicinae</taxon>
        <taxon>Eumeta</taxon>
    </lineage>
</organism>